<dbReference type="AlphaFoldDB" id="A0A7X6KU21"/>
<evidence type="ECO:0000256" key="1">
    <source>
        <dbReference type="SAM" id="Coils"/>
    </source>
</evidence>
<feature type="coiled-coil region" evidence="1">
    <location>
        <begin position="466"/>
        <end position="500"/>
    </location>
</feature>
<dbReference type="Proteomes" id="UP000581206">
    <property type="component" value="Unassembled WGS sequence"/>
</dbReference>
<sequence length="958" mass="99903">MRGITTASVTKDDDGRVSETVTELDPAESLSALPVRVQTAWWHDGATGTDLADLDGASGRIVLRVSVQDLTAEPTELSFETGGARYRQQALVGVPLTVVASARIGSGDRVVQVDDGASEESRVTDGMLVETTDDGRSVQWAAYLAPPMLSPTADFTLVIDSARFTVPAFDLTIQPGLVTDPSVSALVDRAFGADGYSANLESSTIELVQNVNGRLTEALDFVDQVHLALEQDVAQLGEQSYRELSQSSQTVLGHLASTASVLESIRATGESGIAGVGSQTHSGVSALARSLDAVLGSTSFSPRLTSTTIEGCTATMPVLAEGQARTVAATVYLADAQLQAIAGLFDDGVTDNCRTALHDLVRGTIGEQVDTTDPAAVEACRTTPEGERTVACVLALARVVLSSDFAALSRAADEVHDAHRQLQVSDLTGALGGTDGLAATLTDLRDRLDTAHADAGSVSSNLSDWTQDTAAEIDRAQQQVATLRAELGELRTALTALRAARDSAHAALFDQDGVSVRSRLTAITAATDGPPSVGAWFVDSQYAQAITTVLTSVSGVCPATWADGLDQNSSAQQIVAALDQLDVAGCPVQQLAVASRDLVLGYDETVQAVGVASGEAAAAGTTLDAVEQSFADLDAAIADLDQIVTASGTLETALSALDDPATGALSTLAALVEDLAPHPSSGLGLAQLIDDLDDMRSLVSDVWPDDSVQPLTGTTGCPQQGGRPTATAQEVVWLGNRLLCTEAELGTRIVTLGAQLSGTQSTADARLEDAATRTQDAMDRAGQEIDRLSAGLVTDLNTQREAGTEAALALIDQSRTEMQAQVDQILATYDLMSSQVLEELSGSMRQSATESTAVAQSLTQDFAVLLANLGSPDPTSRGGMLGKLHGITAQVGETGTVLDSVGSTTTAYGNIRSGELRDIDLRSAQFAAAEERRAQYRPFAEVDEDLETVFVFQIRGEQ</sequence>
<accession>A0A7X6KU21</accession>
<dbReference type="EMBL" id="JAAXOX010000002">
    <property type="protein sequence ID" value="NKY22302.1"/>
    <property type="molecule type" value="Genomic_DNA"/>
</dbReference>
<evidence type="ECO:0000313" key="2">
    <source>
        <dbReference type="EMBL" id="NKY22302.1"/>
    </source>
</evidence>
<reference evidence="2 3" key="1">
    <citation type="submission" date="2020-04" db="EMBL/GenBank/DDBJ databases">
        <title>MicrobeNet Type strains.</title>
        <authorList>
            <person name="Nicholson A.C."/>
        </authorList>
    </citation>
    <scope>NUCLEOTIDE SEQUENCE [LARGE SCALE GENOMIC DNA]</scope>
    <source>
        <strain evidence="2 3">ATCC BAA-788</strain>
    </source>
</reference>
<protein>
    <submittedName>
        <fullName evidence="2">Uncharacterized protein</fullName>
    </submittedName>
</protein>
<keyword evidence="1" id="KW-0175">Coiled coil</keyword>
<keyword evidence="3" id="KW-1185">Reference proteome</keyword>
<proteinExistence type="predicted"/>
<gene>
    <name evidence="2" type="ORF">HGA03_06435</name>
</gene>
<name>A0A7X6KU21_9CELL</name>
<evidence type="ECO:0000313" key="3">
    <source>
        <dbReference type="Proteomes" id="UP000581206"/>
    </source>
</evidence>
<dbReference type="Gene3D" id="1.20.1170.10">
    <property type="match status" value="1"/>
</dbReference>
<organism evidence="2 3">
    <name type="scientific">Cellulomonas denverensis</name>
    <dbReference type="NCBI Taxonomy" id="264297"/>
    <lineage>
        <taxon>Bacteria</taxon>
        <taxon>Bacillati</taxon>
        <taxon>Actinomycetota</taxon>
        <taxon>Actinomycetes</taxon>
        <taxon>Micrococcales</taxon>
        <taxon>Cellulomonadaceae</taxon>
        <taxon>Cellulomonas</taxon>
    </lineage>
</organism>
<dbReference type="RefSeq" id="WP_168629400.1">
    <property type="nucleotide sequence ID" value="NZ_BONL01000012.1"/>
</dbReference>
<comment type="caution">
    <text evidence="2">The sequence shown here is derived from an EMBL/GenBank/DDBJ whole genome shotgun (WGS) entry which is preliminary data.</text>
</comment>